<organism evidence="3 4">
    <name type="scientific">Erythrobacter aureus</name>
    <dbReference type="NCBI Taxonomy" id="2182384"/>
    <lineage>
        <taxon>Bacteria</taxon>
        <taxon>Pseudomonadati</taxon>
        <taxon>Pseudomonadota</taxon>
        <taxon>Alphaproteobacteria</taxon>
        <taxon>Sphingomonadales</taxon>
        <taxon>Erythrobacteraceae</taxon>
        <taxon>Erythrobacter/Porphyrobacter group</taxon>
        <taxon>Erythrobacter</taxon>
    </lineage>
</organism>
<dbReference type="PROSITE" id="PS51257">
    <property type="entry name" value="PROKAR_LIPOPROTEIN"/>
    <property type="match status" value="1"/>
</dbReference>
<feature type="chain" id="PRO_5016625115" evidence="1">
    <location>
        <begin position="21"/>
        <end position="343"/>
    </location>
</feature>
<sequence>MRNELKIFALASLGVAAACATVPKSGDPTVPVFAVAETVPVMTENEDAADDPAIWRNAASPADSLIVATDKKAGLYVYGLDGQEKSFSPHPALNNVDLVDMGDAGVIAFASDRSDRANAKIVLYRIDISTGGLTELGRVASGPGEGYGICGTRRGDTLVIYTAPKNGRIGEWEIALGDTPTAREVRTMQVPSQPEGCVVDHRNGTLYIGEELGGIWRFVPGSTEGDLVAPVDGRKLVADLEGLALVPEGADGGWLYASSQGDNTFMRYALPGVTPAGRFRIAQGRYGSVEETDGIEAMRGDFGPAFPGGLFVAQDGINGGTAQNFKLVPLGDIERALEGQGER</sequence>
<dbReference type="SUPFAM" id="SSF50956">
    <property type="entry name" value="Thermostable phytase (3-phytase)"/>
    <property type="match status" value="1"/>
</dbReference>
<evidence type="ECO:0000256" key="1">
    <source>
        <dbReference type="SAM" id="SignalP"/>
    </source>
</evidence>
<dbReference type="InterPro" id="IPR011042">
    <property type="entry name" value="6-blade_b-propeller_TolB-like"/>
</dbReference>
<evidence type="ECO:0000259" key="2">
    <source>
        <dbReference type="PROSITE" id="PS51662"/>
    </source>
</evidence>
<proteinExistence type="predicted"/>
<dbReference type="InterPro" id="IPR003431">
    <property type="entry name" value="B-propeller_Phytase"/>
</dbReference>
<protein>
    <submittedName>
        <fullName evidence="3">3-phytase</fullName>
    </submittedName>
</protein>
<gene>
    <name evidence="3" type="ORF">DVR09_06950</name>
</gene>
<accession>A0A345YDV9</accession>
<evidence type="ECO:0000313" key="4">
    <source>
        <dbReference type="Proteomes" id="UP000254508"/>
    </source>
</evidence>
<dbReference type="AlphaFoldDB" id="A0A345YDV9"/>
<keyword evidence="4" id="KW-1185">Reference proteome</keyword>
<dbReference type="Gene3D" id="2.120.10.30">
    <property type="entry name" value="TolB, C-terminal domain"/>
    <property type="match status" value="1"/>
</dbReference>
<feature type="domain" description="BPP" evidence="2">
    <location>
        <begin position="22"/>
        <end position="337"/>
    </location>
</feature>
<dbReference type="OrthoDB" id="8696437at2"/>
<dbReference type="EMBL" id="CP031357">
    <property type="protein sequence ID" value="AXK42111.1"/>
    <property type="molecule type" value="Genomic_DNA"/>
</dbReference>
<feature type="signal peptide" evidence="1">
    <location>
        <begin position="1"/>
        <end position="20"/>
    </location>
</feature>
<dbReference type="PROSITE" id="PS51662">
    <property type="entry name" value="BP_PHYTASE"/>
    <property type="match status" value="1"/>
</dbReference>
<dbReference type="KEGG" id="err:DVR09_06950"/>
<dbReference type="RefSeq" id="WP_115416294.1">
    <property type="nucleotide sequence ID" value="NZ_CP031357.1"/>
</dbReference>
<reference evidence="4" key="1">
    <citation type="submission" date="2018-07" db="EMBL/GenBank/DDBJ databases">
        <title>Genome sequence of Erythrobacter strain YH-07, an antagonistic bacterium isolated from Yellow Sea.</title>
        <authorList>
            <person name="Tang T."/>
            <person name="Liu Q."/>
            <person name="Sun X."/>
        </authorList>
    </citation>
    <scope>NUCLEOTIDE SEQUENCE [LARGE SCALE GENOMIC DNA]</scope>
    <source>
        <strain evidence="4">YH-07</strain>
    </source>
</reference>
<dbReference type="Proteomes" id="UP000254508">
    <property type="component" value="Chromosome"/>
</dbReference>
<keyword evidence="1" id="KW-0732">Signal</keyword>
<evidence type="ECO:0000313" key="3">
    <source>
        <dbReference type="EMBL" id="AXK42111.1"/>
    </source>
</evidence>
<name>A0A345YDV9_9SPHN</name>
<dbReference type="GO" id="GO:0016158">
    <property type="term" value="F:inositol hexakisphosphate 3-phosphatase activity"/>
    <property type="evidence" value="ECO:0007669"/>
    <property type="project" value="InterPro"/>
</dbReference>
<dbReference type="Pfam" id="PF02333">
    <property type="entry name" value="Phytase"/>
    <property type="match status" value="1"/>
</dbReference>